<gene>
    <name evidence="7" type="primary">GABA-TP</name>
    <name evidence="7" type="ORF">MPL3356_140071</name>
</gene>
<dbReference type="InterPro" id="IPR015421">
    <property type="entry name" value="PyrdxlP-dep_Trfase_major"/>
</dbReference>
<dbReference type="InterPro" id="IPR015424">
    <property type="entry name" value="PyrdxlP-dep_Trfase"/>
</dbReference>
<evidence type="ECO:0000256" key="4">
    <source>
        <dbReference type="ARBA" id="ARBA00022679"/>
    </source>
</evidence>
<dbReference type="EC" id="2.6.1.96" evidence="7"/>
<keyword evidence="3 7" id="KW-0032">Aminotransferase</keyword>
<comment type="similarity">
    <text evidence="2 6">Belongs to the class-III pyridoxal-phosphate-dependent aminotransferase family.</text>
</comment>
<dbReference type="PROSITE" id="PS00600">
    <property type="entry name" value="AA_TRANSFER_CLASS_3"/>
    <property type="match status" value="1"/>
</dbReference>
<dbReference type="GO" id="GO:0034387">
    <property type="term" value="F:4-aminobutyrate:pyruvate transaminase activity"/>
    <property type="evidence" value="ECO:0007669"/>
    <property type="project" value="UniProtKB-EC"/>
</dbReference>
<evidence type="ECO:0000256" key="2">
    <source>
        <dbReference type="ARBA" id="ARBA00008954"/>
    </source>
</evidence>
<dbReference type="GO" id="GO:0030170">
    <property type="term" value="F:pyridoxal phosphate binding"/>
    <property type="evidence" value="ECO:0007669"/>
    <property type="project" value="InterPro"/>
</dbReference>
<dbReference type="Gene3D" id="3.90.1150.10">
    <property type="entry name" value="Aspartate Aminotransferase, domain 1"/>
    <property type="match status" value="1"/>
</dbReference>
<dbReference type="GO" id="GO:0009102">
    <property type="term" value="P:biotin biosynthetic process"/>
    <property type="evidence" value="ECO:0007669"/>
    <property type="project" value="TreeGrafter"/>
</dbReference>
<dbReference type="PANTHER" id="PTHR42684">
    <property type="entry name" value="ADENOSYLMETHIONINE-8-AMINO-7-OXONONANOATE AMINOTRANSFERASE"/>
    <property type="match status" value="1"/>
</dbReference>
<dbReference type="Proteomes" id="UP000045285">
    <property type="component" value="Unassembled WGS sequence"/>
</dbReference>
<dbReference type="Pfam" id="PF00202">
    <property type="entry name" value="Aminotran_3"/>
    <property type="match status" value="1"/>
</dbReference>
<protein>
    <submittedName>
        <fullName evidence="7">Gamma aminobutyrate transaminase 3, chloroplastic</fullName>
        <ecNumber evidence="7">2.6.1.96</ecNumber>
    </submittedName>
</protein>
<proteinExistence type="inferred from homology"/>
<dbReference type="GO" id="GO:0009448">
    <property type="term" value="P:gamma-aminobutyric acid metabolic process"/>
    <property type="evidence" value="ECO:0007669"/>
    <property type="project" value="TreeGrafter"/>
</dbReference>
<dbReference type="InterPro" id="IPR005814">
    <property type="entry name" value="Aminotrans_3"/>
</dbReference>
<sequence length="455" mass="49337">MLHNSARAIDMSLHLHSQTDPRRHEQDGPLIVSGGDGVYVRDDAGNRYIEGMAGLWTASLGFNDQRLAAAAAAQFAKLANYHTFNHRSNEPCIDLIEQLAAVSPISSCKIFLANSGSEANDSMIKLAWYYQAARGKPEKRRIISRNGAFHGSTVMGAVLSGLPHMHRSFGMNTDDILYAGKPHFYREGQEGESEQAFADRLIAELEAMILAAGPDTIAAMIAEPVMGAGGVIVPPTGYFPKLRQLLDKHDILLLADEVVCGFGRTGNWFGSQTFGFKPDMFSVAKGLSSGYLPIAAVVVSDKTYQSIADEGHRNGVFGHGFTYSGHPVASAVAAEALRIYHEIDVVGRARTLGARMLEKLRDALADHPMVGEIRGVGLLAGVELVADRRKKQGFPAEARVGAQVERACRARGIILRNMGDVLALCPPYVIEPDQIDELVRALFLAIEDTRESLSL</sequence>
<evidence type="ECO:0000256" key="6">
    <source>
        <dbReference type="RuleBase" id="RU003560"/>
    </source>
</evidence>
<evidence type="ECO:0000313" key="8">
    <source>
        <dbReference type="Proteomes" id="UP000045285"/>
    </source>
</evidence>
<dbReference type="FunFam" id="3.40.640.10:FF:000014">
    <property type="entry name" value="Adenosylmethionine-8-amino-7-oxononanoate aminotransferase, probable"/>
    <property type="match status" value="1"/>
</dbReference>
<comment type="cofactor">
    <cofactor evidence="1">
        <name>pyridoxal 5'-phosphate</name>
        <dbReference type="ChEBI" id="CHEBI:597326"/>
    </cofactor>
</comment>
<organism evidence="7 8">
    <name type="scientific">Mesorhizobium plurifarium</name>
    <dbReference type="NCBI Taxonomy" id="69974"/>
    <lineage>
        <taxon>Bacteria</taxon>
        <taxon>Pseudomonadati</taxon>
        <taxon>Pseudomonadota</taxon>
        <taxon>Alphaproteobacteria</taxon>
        <taxon>Hyphomicrobiales</taxon>
        <taxon>Phyllobacteriaceae</taxon>
        <taxon>Mesorhizobium</taxon>
    </lineage>
</organism>
<dbReference type="Gene3D" id="3.40.640.10">
    <property type="entry name" value="Type I PLP-dependent aspartate aminotransferase-like (Major domain)"/>
    <property type="match status" value="1"/>
</dbReference>
<evidence type="ECO:0000256" key="3">
    <source>
        <dbReference type="ARBA" id="ARBA00022576"/>
    </source>
</evidence>
<accession>A0A090DIF3</accession>
<keyword evidence="4 7" id="KW-0808">Transferase</keyword>
<dbReference type="STRING" id="69974.MPLDJ20_150227"/>
<dbReference type="EMBL" id="CCMZ01000006">
    <property type="protein sequence ID" value="CDX13160.1"/>
    <property type="molecule type" value="Genomic_DNA"/>
</dbReference>
<dbReference type="AlphaFoldDB" id="A0A090DIF3"/>
<dbReference type="PANTHER" id="PTHR42684:SF3">
    <property type="entry name" value="ADENOSYLMETHIONINE-8-AMINO-7-OXONONANOATE AMINOTRANSFERASE"/>
    <property type="match status" value="1"/>
</dbReference>
<keyword evidence="5 6" id="KW-0663">Pyridoxal phosphate</keyword>
<dbReference type="CDD" id="cd00610">
    <property type="entry name" value="OAT_like"/>
    <property type="match status" value="1"/>
</dbReference>
<evidence type="ECO:0000256" key="5">
    <source>
        <dbReference type="ARBA" id="ARBA00022898"/>
    </source>
</evidence>
<evidence type="ECO:0000256" key="1">
    <source>
        <dbReference type="ARBA" id="ARBA00001933"/>
    </source>
</evidence>
<dbReference type="PIRSF" id="PIRSF000521">
    <property type="entry name" value="Transaminase_4ab_Lys_Orn"/>
    <property type="match status" value="1"/>
</dbReference>
<dbReference type="GO" id="GO:0004015">
    <property type="term" value="F:adenosylmethionine-8-amino-7-oxononanoate transaminase activity"/>
    <property type="evidence" value="ECO:0007669"/>
    <property type="project" value="TreeGrafter"/>
</dbReference>
<dbReference type="SUPFAM" id="SSF53383">
    <property type="entry name" value="PLP-dependent transferases"/>
    <property type="match status" value="1"/>
</dbReference>
<dbReference type="NCBIfam" id="NF004767">
    <property type="entry name" value="PRK06105.1"/>
    <property type="match status" value="1"/>
</dbReference>
<name>A0A090DIF3_MESPL</name>
<dbReference type="InterPro" id="IPR015422">
    <property type="entry name" value="PyrdxlP-dep_Trfase_small"/>
</dbReference>
<evidence type="ECO:0000313" key="7">
    <source>
        <dbReference type="EMBL" id="CDX13160.1"/>
    </source>
</evidence>
<dbReference type="InterPro" id="IPR049704">
    <property type="entry name" value="Aminotrans_3_PPA_site"/>
</dbReference>
<reference evidence="8" key="1">
    <citation type="submission" date="2014-08" db="EMBL/GenBank/DDBJ databases">
        <authorList>
            <person name="Moulin L."/>
        </authorList>
    </citation>
    <scope>NUCLEOTIDE SEQUENCE [LARGE SCALE GENOMIC DNA]</scope>
</reference>
<keyword evidence="8" id="KW-1185">Reference proteome</keyword>